<evidence type="ECO:0000256" key="4">
    <source>
        <dbReference type="ARBA" id="ARBA00022692"/>
    </source>
</evidence>
<protein>
    <submittedName>
        <fullName evidence="9">Peptide ABC transporter</fullName>
    </submittedName>
</protein>
<feature type="transmembrane region" description="Helical" evidence="7">
    <location>
        <begin position="175"/>
        <end position="196"/>
    </location>
</feature>
<keyword evidence="5 7" id="KW-1133">Transmembrane helix</keyword>
<keyword evidence="4 7" id="KW-0812">Transmembrane</keyword>
<dbReference type="Proteomes" id="UP000321079">
    <property type="component" value="Unassembled WGS sequence"/>
</dbReference>
<dbReference type="Pfam" id="PF19300">
    <property type="entry name" value="BPD_transp_1_N"/>
    <property type="match status" value="1"/>
</dbReference>
<dbReference type="OrthoDB" id="7834831at2"/>
<evidence type="ECO:0000256" key="6">
    <source>
        <dbReference type="ARBA" id="ARBA00023136"/>
    </source>
</evidence>
<comment type="subcellular location">
    <subcellularLocation>
        <location evidence="1 7">Cell membrane</location>
        <topology evidence="1 7">Multi-pass membrane protein</topology>
    </subcellularLocation>
</comment>
<accession>A0A511BAV3</accession>
<dbReference type="InterPro" id="IPR035906">
    <property type="entry name" value="MetI-like_sf"/>
</dbReference>
<evidence type="ECO:0000313" key="10">
    <source>
        <dbReference type="Proteomes" id="UP000321079"/>
    </source>
</evidence>
<comment type="caution">
    <text evidence="9">The sequence shown here is derived from an EMBL/GenBank/DDBJ whole genome shotgun (WGS) entry which is preliminary data.</text>
</comment>
<name>A0A511BAV3_9PROT</name>
<feature type="transmembrane region" description="Helical" evidence="7">
    <location>
        <begin position="227"/>
        <end position="252"/>
    </location>
</feature>
<dbReference type="Gene3D" id="1.10.3720.10">
    <property type="entry name" value="MetI-like"/>
    <property type="match status" value="1"/>
</dbReference>
<sequence>MTGQVFLRFLSGRMLLLLSASLIIFLAMNLLPGDPAAIMLGLDADPASVLALHHQLGLDRPLAARYLHWIGDYVHGNFGRSSIYDVPVSSLITERLQASLPLVLSALALALGTGIPAGLMAAANRGRMMDTALMGLLQFLKSVPDFWLAMMMTFVFSITLHWLPSSGFPGWQEGIAPAVRALALPAVALAIPQAAITARFMRSSLIDILAQDFVRTARAQGYSRRAVLWRIALPNALIPVLTLAGIQFPVLITGSIIVESVFNFPGCGKLLLEAVNQRDIPVVQNLVMMIVTGVIVLNVLVTAAVRWLDPRLEGERP</sequence>
<dbReference type="InterPro" id="IPR000515">
    <property type="entry name" value="MetI-like"/>
</dbReference>
<dbReference type="InterPro" id="IPR045621">
    <property type="entry name" value="BPD_transp_1_N"/>
</dbReference>
<feature type="transmembrane region" description="Helical" evidence="7">
    <location>
        <begin position="286"/>
        <end position="308"/>
    </location>
</feature>
<proteinExistence type="inferred from homology"/>
<dbReference type="RefSeq" id="WP_146862564.1">
    <property type="nucleotide sequence ID" value="NZ_BARK01000070.1"/>
</dbReference>
<keyword evidence="6 7" id="KW-0472">Membrane</keyword>
<dbReference type="GO" id="GO:0005886">
    <property type="term" value="C:plasma membrane"/>
    <property type="evidence" value="ECO:0007669"/>
    <property type="project" value="UniProtKB-SubCell"/>
</dbReference>
<feature type="transmembrane region" description="Helical" evidence="7">
    <location>
        <begin position="100"/>
        <end position="122"/>
    </location>
</feature>
<keyword evidence="3" id="KW-1003">Cell membrane</keyword>
<dbReference type="PANTHER" id="PTHR43163:SF6">
    <property type="entry name" value="DIPEPTIDE TRANSPORT SYSTEM PERMEASE PROTEIN DPPB-RELATED"/>
    <property type="match status" value="1"/>
</dbReference>
<dbReference type="PROSITE" id="PS50928">
    <property type="entry name" value="ABC_TM1"/>
    <property type="match status" value="1"/>
</dbReference>
<feature type="transmembrane region" description="Helical" evidence="7">
    <location>
        <begin position="143"/>
        <end position="163"/>
    </location>
</feature>
<feature type="domain" description="ABC transmembrane type-1" evidence="8">
    <location>
        <begin position="96"/>
        <end position="301"/>
    </location>
</feature>
<dbReference type="Pfam" id="PF00528">
    <property type="entry name" value="BPD_transp_1"/>
    <property type="match status" value="1"/>
</dbReference>
<comment type="similarity">
    <text evidence="7">Belongs to the binding-protein-dependent transport system permease family.</text>
</comment>
<gene>
    <name evidence="9" type="ORF">GKA01_21080</name>
</gene>
<dbReference type="CDD" id="cd06261">
    <property type="entry name" value="TM_PBP2"/>
    <property type="match status" value="1"/>
</dbReference>
<evidence type="ECO:0000256" key="1">
    <source>
        <dbReference type="ARBA" id="ARBA00004651"/>
    </source>
</evidence>
<organism evidence="9 10">
    <name type="scientific">Gluconobacter kanchanaburiensis NBRC 103587</name>
    <dbReference type="NCBI Taxonomy" id="1307948"/>
    <lineage>
        <taxon>Bacteria</taxon>
        <taxon>Pseudomonadati</taxon>
        <taxon>Pseudomonadota</taxon>
        <taxon>Alphaproteobacteria</taxon>
        <taxon>Acetobacterales</taxon>
        <taxon>Acetobacteraceae</taxon>
        <taxon>Gluconobacter</taxon>
    </lineage>
</organism>
<evidence type="ECO:0000313" key="9">
    <source>
        <dbReference type="EMBL" id="GEK96911.1"/>
    </source>
</evidence>
<dbReference type="PANTHER" id="PTHR43163">
    <property type="entry name" value="DIPEPTIDE TRANSPORT SYSTEM PERMEASE PROTEIN DPPB-RELATED"/>
    <property type="match status" value="1"/>
</dbReference>
<evidence type="ECO:0000256" key="2">
    <source>
        <dbReference type="ARBA" id="ARBA00022448"/>
    </source>
</evidence>
<evidence type="ECO:0000259" key="8">
    <source>
        <dbReference type="PROSITE" id="PS50928"/>
    </source>
</evidence>
<dbReference type="AlphaFoldDB" id="A0A511BAV3"/>
<reference evidence="9 10" key="1">
    <citation type="submission" date="2019-07" db="EMBL/GenBank/DDBJ databases">
        <title>Whole genome shotgun sequence of Gluconobacter kanchanaburiensis NBRC 103587.</title>
        <authorList>
            <person name="Hosoyama A."/>
            <person name="Uohara A."/>
            <person name="Ohji S."/>
            <person name="Ichikawa N."/>
        </authorList>
    </citation>
    <scope>NUCLEOTIDE SEQUENCE [LARGE SCALE GENOMIC DNA]</scope>
    <source>
        <strain evidence="9 10">NBRC 103587</strain>
    </source>
</reference>
<keyword evidence="2 7" id="KW-0813">Transport</keyword>
<dbReference type="EMBL" id="BJVA01000013">
    <property type="protein sequence ID" value="GEK96911.1"/>
    <property type="molecule type" value="Genomic_DNA"/>
</dbReference>
<dbReference type="GO" id="GO:0071916">
    <property type="term" value="F:dipeptide transmembrane transporter activity"/>
    <property type="evidence" value="ECO:0007669"/>
    <property type="project" value="TreeGrafter"/>
</dbReference>
<keyword evidence="10" id="KW-1185">Reference proteome</keyword>
<evidence type="ECO:0000256" key="7">
    <source>
        <dbReference type="RuleBase" id="RU363032"/>
    </source>
</evidence>
<evidence type="ECO:0000256" key="3">
    <source>
        <dbReference type="ARBA" id="ARBA00022475"/>
    </source>
</evidence>
<evidence type="ECO:0000256" key="5">
    <source>
        <dbReference type="ARBA" id="ARBA00022989"/>
    </source>
</evidence>
<dbReference type="SUPFAM" id="SSF161098">
    <property type="entry name" value="MetI-like"/>
    <property type="match status" value="1"/>
</dbReference>